<dbReference type="Gene3D" id="3.30.40.10">
    <property type="entry name" value="Zinc/RING finger domain, C3HC4 (zinc finger)"/>
    <property type="match status" value="1"/>
</dbReference>
<feature type="transmembrane region" description="Helical" evidence="20">
    <location>
        <begin position="137"/>
        <end position="157"/>
    </location>
</feature>
<feature type="transmembrane region" description="Helical" evidence="20">
    <location>
        <begin position="213"/>
        <end position="235"/>
    </location>
</feature>
<protein>
    <recommendedName>
        <fullName evidence="16">E3 ubiquitin-protein ligase MARCHF5</fullName>
        <ecNumber evidence="5">2.3.2.27</ecNumber>
    </recommendedName>
    <alternativeName>
        <fullName evidence="18">Membrane-associated RING finger protein 5</fullName>
    </alternativeName>
    <alternativeName>
        <fullName evidence="17">Membrane-associated RING-CH protein V</fullName>
    </alternativeName>
    <alternativeName>
        <fullName evidence="19">RING-type E3 ubiquitin transferase MARCHF5</fullName>
    </alternativeName>
</protein>
<evidence type="ECO:0000256" key="9">
    <source>
        <dbReference type="ARBA" id="ARBA00022771"/>
    </source>
</evidence>
<name>A0A6P8HGV4_ACTTE</name>
<keyword evidence="12" id="KW-0862">Zinc</keyword>
<proteinExistence type="predicted"/>
<evidence type="ECO:0000259" key="21">
    <source>
        <dbReference type="PROSITE" id="PS51292"/>
    </source>
</evidence>
<dbReference type="InParanoid" id="A0A6P8HGV4"/>
<keyword evidence="11" id="KW-1000">Mitochondrion outer membrane</keyword>
<comment type="catalytic activity">
    <reaction evidence="1">
        <text>S-ubiquitinyl-[E2 ubiquitin-conjugating enzyme]-L-cysteine + [acceptor protein]-L-lysine = [E2 ubiquitin-conjugating enzyme]-L-cysteine + N(6)-ubiquitinyl-[acceptor protein]-L-lysine.</text>
        <dbReference type="EC" id="2.3.2.27"/>
    </reaction>
</comment>
<comment type="pathway">
    <text evidence="4">Protein modification; protein ubiquitination.</text>
</comment>
<keyword evidence="13 20" id="KW-1133">Transmembrane helix</keyword>
<evidence type="ECO:0000256" key="10">
    <source>
        <dbReference type="ARBA" id="ARBA00022786"/>
    </source>
</evidence>
<keyword evidence="14" id="KW-0496">Mitochondrion</keyword>
<evidence type="ECO:0000313" key="22">
    <source>
        <dbReference type="Proteomes" id="UP000515163"/>
    </source>
</evidence>
<keyword evidence="15 20" id="KW-0472">Membrane</keyword>
<dbReference type="RefSeq" id="XP_031551785.1">
    <property type="nucleotide sequence ID" value="XM_031695925.1"/>
</dbReference>
<sequence>MEDGDRTDIKRCWVCFATEEDEPTAQWVEPCLCHGTTKWVHQSCLQRWIDEKQAGNSTASVYCPQCNTEYKIVFPPLGPFLSSIEKLDHCVNKVCPFAAAGIVVGSLYWSAVTYGAVTVMQVLGHKDGLEVMEKADPLFLLVGLPTIPLALILGKMIRWEDHVLRFWRRYISKIALLSIFSPKIGNAIQGMGVHYREPAEPTPLSDPVSATRILCGGLIMPTVATLIGKLCYGFVESGLHRALLGGITFIGIKGAIRIFYKQQQYIRQAQRVIQNYKDE</sequence>
<comment type="subcellular location">
    <subcellularLocation>
        <location evidence="2">Mitochondrion membrane</location>
        <topology evidence="2">Multi-pass membrane protein</topology>
    </subcellularLocation>
    <subcellularLocation>
        <location evidence="3">Mitochondrion outer membrane</location>
    </subcellularLocation>
</comment>
<evidence type="ECO:0000256" key="15">
    <source>
        <dbReference type="ARBA" id="ARBA00023136"/>
    </source>
</evidence>
<keyword evidence="10" id="KW-0833">Ubl conjugation pathway</keyword>
<dbReference type="FunCoup" id="A0A6P8HGV4">
    <property type="interactions" value="1906"/>
</dbReference>
<dbReference type="PANTHER" id="PTHR46283">
    <property type="entry name" value="E3 UBIQUITIN-PROTEIN LIGASE MARCH5"/>
    <property type="match status" value="1"/>
</dbReference>
<dbReference type="GeneID" id="116289017"/>
<feature type="transmembrane region" description="Helical" evidence="20">
    <location>
        <begin position="241"/>
        <end position="260"/>
    </location>
</feature>
<dbReference type="OrthoDB" id="5817083at2759"/>
<dbReference type="EC" id="2.3.2.27" evidence="5"/>
<evidence type="ECO:0000256" key="18">
    <source>
        <dbReference type="ARBA" id="ARBA00043185"/>
    </source>
</evidence>
<evidence type="ECO:0000256" key="14">
    <source>
        <dbReference type="ARBA" id="ARBA00023128"/>
    </source>
</evidence>
<dbReference type="GO" id="GO:0005741">
    <property type="term" value="C:mitochondrial outer membrane"/>
    <property type="evidence" value="ECO:0007669"/>
    <property type="project" value="UniProtKB-SubCell"/>
</dbReference>
<evidence type="ECO:0000256" key="3">
    <source>
        <dbReference type="ARBA" id="ARBA00004294"/>
    </source>
</evidence>
<dbReference type="Pfam" id="PF12906">
    <property type="entry name" value="RINGv"/>
    <property type="match status" value="1"/>
</dbReference>
<evidence type="ECO:0000256" key="1">
    <source>
        <dbReference type="ARBA" id="ARBA00000900"/>
    </source>
</evidence>
<dbReference type="AlphaFoldDB" id="A0A6P8HGV4"/>
<evidence type="ECO:0000256" key="19">
    <source>
        <dbReference type="ARBA" id="ARBA00043231"/>
    </source>
</evidence>
<organism evidence="22 23">
    <name type="scientific">Actinia tenebrosa</name>
    <name type="common">Australian red waratah sea anemone</name>
    <dbReference type="NCBI Taxonomy" id="6105"/>
    <lineage>
        <taxon>Eukaryota</taxon>
        <taxon>Metazoa</taxon>
        <taxon>Cnidaria</taxon>
        <taxon>Anthozoa</taxon>
        <taxon>Hexacorallia</taxon>
        <taxon>Actiniaria</taxon>
        <taxon>Actiniidae</taxon>
        <taxon>Actinia</taxon>
    </lineage>
</organism>
<feature type="transmembrane region" description="Helical" evidence="20">
    <location>
        <begin position="94"/>
        <end position="117"/>
    </location>
</feature>
<evidence type="ECO:0000256" key="2">
    <source>
        <dbReference type="ARBA" id="ARBA00004225"/>
    </source>
</evidence>
<evidence type="ECO:0000256" key="16">
    <source>
        <dbReference type="ARBA" id="ARBA00040151"/>
    </source>
</evidence>
<accession>A0A6P8HGV4</accession>
<evidence type="ECO:0000256" key="6">
    <source>
        <dbReference type="ARBA" id="ARBA00022679"/>
    </source>
</evidence>
<keyword evidence="7 20" id="KW-0812">Transmembrane</keyword>
<dbReference type="SUPFAM" id="SSF57850">
    <property type="entry name" value="RING/U-box"/>
    <property type="match status" value="1"/>
</dbReference>
<evidence type="ECO:0000256" key="5">
    <source>
        <dbReference type="ARBA" id="ARBA00012483"/>
    </source>
</evidence>
<evidence type="ECO:0000313" key="23">
    <source>
        <dbReference type="RefSeq" id="XP_031551785.1"/>
    </source>
</evidence>
<evidence type="ECO:0000256" key="12">
    <source>
        <dbReference type="ARBA" id="ARBA00022833"/>
    </source>
</evidence>
<keyword evidence="22" id="KW-1185">Reference proteome</keyword>
<evidence type="ECO:0000256" key="13">
    <source>
        <dbReference type="ARBA" id="ARBA00022989"/>
    </source>
</evidence>
<gene>
    <name evidence="23" type="primary">LOC116289017</name>
</gene>
<dbReference type="CDD" id="cd16701">
    <property type="entry name" value="RING_CH-C4HC3_MARCH5"/>
    <property type="match status" value="1"/>
</dbReference>
<dbReference type="Proteomes" id="UP000515163">
    <property type="component" value="Unplaced"/>
</dbReference>
<dbReference type="InterPro" id="IPR013083">
    <property type="entry name" value="Znf_RING/FYVE/PHD"/>
</dbReference>
<dbReference type="PROSITE" id="PS51292">
    <property type="entry name" value="ZF_RING_CH"/>
    <property type="match status" value="1"/>
</dbReference>
<evidence type="ECO:0000256" key="7">
    <source>
        <dbReference type="ARBA" id="ARBA00022692"/>
    </source>
</evidence>
<evidence type="ECO:0000256" key="8">
    <source>
        <dbReference type="ARBA" id="ARBA00022723"/>
    </source>
</evidence>
<feature type="domain" description="RING-CH-type" evidence="21">
    <location>
        <begin position="4"/>
        <end position="73"/>
    </location>
</feature>
<keyword evidence="9" id="KW-0863">Zinc-finger</keyword>
<evidence type="ECO:0000256" key="11">
    <source>
        <dbReference type="ARBA" id="ARBA00022787"/>
    </source>
</evidence>
<keyword evidence="6" id="KW-0808">Transferase</keyword>
<dbReference type="GO" id="GO:0008270">
    <property type="term" value="F:zinc ion binding"/>
    <property type="evidence" value="ECO:0007669"/>
    <property type="project" value="UniProtKB-KW"/>
</dbReference>
<dbReference type="InterPro" id="IPR011016">
    <property type="entry name" value="Znf_RING-CH"/>
</dbReference>
<dbReference type="GO" id="GO:0061630">
    <property type="term" value="F:ubiquitin protein ligase activity"/>
    <property type="evidence" value="ECO:0007669"/>
    <property type="project" value="UniProtKB-EC"/>
</dbReference>
<reference evidence="23" key="1">
    <citation type="submission" date="2025-08" db="UniProtKB">
        <authorList>
            <consortium name="RefSeq"/>
        </authorList>
    </citation>
    <scope>IDENTIFICATION</scope>
    <source>
        <tissue evidence="23">Tentacle</tissue>
    </source>
</reference>
<evidence type="ECO:0000256" key="17">
    <source>
        <dbReference type="ARBA" id="ARBA00043044"/>
    </source>
</evidence>
<dbReference type="SMART" id="SM00744">
    <property type="entry name" value="RINGv"/>
    <property type="match status" value="1"/>
</dbReference>
<evidence type="ECO:0000256" key="4">
    <source>
        <dbReference type="ARBA" id="ARBA00004906"/>
    </source>
</evidence>
<dbReference type="KEGG" id="aten:116289017"/>
<keyword evidence="8" id="KW-0479">Metal-binding</keyword>
<dbReference type="FunFam" id="3.30.40.10:FF:000262">
    <property type="entry name" value="E3 ubiquitin-protein ligase MARCH5"/>
    <property type="match status" value="1"/>
</dbReference>
<evidence type="ECO:0000256" key="20">
    <source>
        <dbReference type="SAM" id="Phobius"/>
    </source>
</evidence>